<accession>A0A485M310</accession>
<keyword evidence="2" id="KW-0687">Ribonucleoprotein</keyword>
<dbReference type="GO" id="GO:0005840">
    <property type="term" value="C:ribosome"/>
    <property type="evidence" value="ECO:0007669"/>
    <property type="project" value="UniProtKB-KW"/>
</dbReference>
<evidence type="ECO:0000313" key="4">
    <source>
        <dbReference type="EMBL" id="VFU17181.1"/>
    </source>
</evidence>
<dbReference type="AlphaFoldDB" id="A0A485M310"/>
<evidence type="ECO:0000256" key="2">
    <source>
        <dbReference type="ARBA" id="ARBA00023274"/>
    </source>
</evidence>
<dbReference type="SUPFAM" id="SSF50104">
    <property type="entry name" value="Translation proteins SH3-like domain"/>
    <property type="match status" value="1"/>
</dbReference>
<dbReference type="CDD" id="cd06088">
    <property type="entry name" value="KOW_RPL14"/>
    <property type="match status" value="1"/>
</dbReference>
<reference evidence="4" key="1">
    <citation type="submission" date="2019-03" db="EMBL/GenBank/DDBJ databases">
        <authorList>
            <person name="Hao L."/>
        </authorList>
    </citation>
    <scope>NUCLEOTIDE SEQUENCE</scope>
</reference>
<keyword evidence="1" id="KW-0689">Ribosomal protein</keyword>
<evidence type="ECO:0000256" key="1">
    <source>
        <dbReference type="ARBA" id="ARBA00022980"/>
    </source>
</evidence>
<organism evidence="4">
    <name type="scientific">anaerobic digester metagenome</name>
    <dbReference type="NCBI Taxonomy" id="1263854"/>
    <lineage>
        <taxon>unclassified sequences</taxon>
        <taxon>metagenomes</taxon>
        <taxon>ecological metagenomes</taxon>
    </lineage>
</organism>
<proteinExistence type="predicted"/>
<sequence length="118" mass="13291">MENIEGTDYPGTTGRRQPGDGSRGRVQIGLLVRSTRGRDRGRYYLVVGMESETKVRVADGDLRRVESPKRKNIRHIKSCGLIAGEVHDKALDGKRVTNADVRRELKSLLEKLESEIYP</sequence>
<name>A0A485M310_9ZZZZ</name>
<dbReference type="GO" id="GO:1990904">
    <property type="term" value="C:ribonucleoprotein complex"/>
    <property type="evidence" value="ECO:0007669"/>
    <property type="project" value="UniProtKB-KW"/>
</dbReference>
<dbReference type="InterPro" id="IPR008991">
    <property type="entry name" value="Translation_prot_SH3-like_sf"/>
</dbReference>
<gene>
    <name evidence="4" type="ORF">SCFA_3580003</name>
</gene>
<protein>
    <recommendedName>
        <fullName evidence="5">RNA-binding protein</fullName>
    </recommendedName>
</protein>
<dbReference type="InterPro" id="IPR041985">
    <property type="entry name" value="Ribosomal_eL14_KOW"/>
</dbReference>
<evidence type="ECO:0008006" key="5">
    <source>
        <dbReference type="Google" id="ProtNLM"/>
    </source>
</evidence>
<dbReference type="EMBL" id="CAADRN010000288">
    <property type="protein sequence ID" value="VFU17181.1"/>
    <property type="molecule type" value="Genomic_DNA"/>
</dbReference>
<evidence type="ECO:0000256" key="3">
    <source>
        <dbReference type="SAM" id="MobiDB-lite"/>
    </source>
</evidence>
<feature type="region of interest" description="Disordered" evidence="3">
    <location>
        <begin position="1"/>
        <end position="24"/>
    </location>
</feature>